<evidence type="ECO:0000259" key="7">
    <source>
        <dbReference type="Pfam" id="PF12698"/>
    </source>
</evidence>
<evidence type="ECO:0000256" key="3">
    <source>
        <dbReference type="ARBA" id="ARBA00022692"/>
    </source>
</evidence>
<dbReference type="InterPro" id="IPR051449">
    <property type="entry name" value="ABC-2_transporter_component"/>
</dbReference>
<keyword evidence="9" id="KW-1185">Reference proteome</keyword>
<keyword evidence="3 6" id="KW-0812">Transmembrane</keyword>
<dbReference type="PANTHER" id="PTHR30294:SF29">
    <property type="entry name" value="MULTIDRUG ABC TRANSPORTER PERMEASE YBHS-RELATED"/>
    <property type="match status" value="1"/>
</dbReference>
<feature type="transmembrane region" description="Helical" evidence="6">
    <location>
        <begin position="23"/>
        <end position="46"/>
    </location>
</feature>
<feature type="transmembrane region" description="Helical" evidence="6">
    <location>
        <begin position="274"/>
        <end position="295"/>
    </location>
</feature>
<dbReference type="Pfam" id="PF12698">
    <property type="entry name" value="ABC2_membrane_3"/>
    <property type="match status" value="1"/>
</dbReference>
<evidence type="ECO:0000256" key="6">
    <source>
        <dbReference type="SAM" id="Phobius"/>
    </source>
</evidence>
<organism evidence="8 9">
    <name type="scientific">Arthrobacter methylotrophus</name>
    <dbReference type="NCBI Taxonomy" id="121291"/>
    <lineage>
        <taxon>Bacteria</taxon>
        <taxon>Bacillati</taxon>
        <taxon>Actinomycetota</taxon>
        <taxon>Actinomycetes</taxon>
        <taxon>Micrococcales</taxon>
        <taxon>Micrococcaceae</taxon>
        <taxon>Arthrobacter</taxon>
    </lineage>
</organism>
<feature type="transmembrane region" description="Helical" evidence="6">
    <location>
        <begin position="363"/>
        <end position="385"/>
    </location>
</feature>
<feature type="domain" description="ABC-2 type transporter transmembrane" evidence="7">
    <location>
        <begin position="21"/>
        <end position="382"/>
    </location>
</feature>
<proteinExistence type="predicted"/>
<evidence type="ECO:0000256" key="4">
    <source>
        <dbReference type="ARBA" id="ARBA00022989"/>
    </source>
</evidence>
<accession>A0ABV5UQ66</accession>
<feature type="transmembrane region" description="Helical" evidence="6">
    <location>
        <begin position="307"/>
        <end position="327"/>
    </location>
</feature>
<feature type="transmembrane region" description="Helical" evidence="6">
    <location>
        <begin position="228"/>
        <end position="253"/>
    </location>
</feature>
<dbReference type="PANTHER" id="PTHR30294">
    <property type="entry name" value="MEMBRANE COMPONENT OF ABC TRANSPORTER YHHJ-RELATED"/>
    <property type="match status" value="1"/>
</dbReference>
<evidence type="ECO:0000256" key="2">
    <source>
        <dbReference type="ARBA" id="ARBA00022475"/>
    </source>
</evidence>
<gene>
    <name evidence="8" type="ORF">ACFFPI_08930</name>
</gene>
<evidence type="ECO:0000313" key="8">
    <source>
        <dbReference type="EMBL" id="MFB9714243.1"/>
    </source>
</evidence>
<feature type="transmembrane region" description="Helical" evidence="6">
    <location>
        <begin position="174"/>
        <end position="194"/>
    </location>
</feature>
<comment type="subcellular location">
    <subcellularLocation>
        <location evidence="1">Cell membrane</location>
        <topology evidence="1">Multi-pass membrane protein</topology>
    </subcellularLocation>
</comment>
<reference evidence="8 9" key="1">
    <citation type="submission" date="2024-09" db="EMBL/GenBank/DDBJ databases">
        <authorList>
            <person name="Sun Q."/>
            <person name="Mori K."/>
        </authorList>
    </citation>
    <scope>NUCLEOTIDE SEQUENCE [LARGE SCALE GENOMIC DNA]</scope>
    <source>
        <strain evidence="8 9">JCM 13519</strain>
    </source>
</reference>
<dbReference type="EMBL" id="JBHMBH010000019">
    <property type="protein sequence ID" value="MFB9714243.1"/>
    <property type="molecule type" value="Genomic_DNA"/>
</dbReference>
<keyword evidence="5 6" id="KW-0472">Membrane</keyword>
<name>A0ABV5UQ66_9MICC</name>
<protein>
    <submittedName>
        <fullName evidence="8">ABC transporter permease</fullName>
    </submittedName>
</protein>
<dbReference type="InterPro" id="IPR013525">
    <property type="entry name" value="ABC2_TM"/>
</dbReference>
<comment type="caution">
    <text evidence="8">The sequence shown here is derived from an EMBL/GenBank/DDBJ whole genome shotgun (WGS) entry which is preliminary data.</text>
</comment>
<evidence type="ECO:0000256" key="1">
    <source>
        <dbReference type="ARBA" id="ARBA00004651"/>
    </source>
</evidence>
<keyword evidence="2" id="KW-1003">Cell membrane</keyword>
<keyword evidence="4 6" id="KW-1133">Transmembrane helix</keyword>
<evidence type="ECO:0000313" key="9">
    <source>
        <dbReference type="Proteomes" id="UP001589536"/>
    </source>
</evidence>
<sequence length="406" mass="42802">MAHHNLRTVVRFEFLRTLKKKSFWATTLIVPVVIGIVFGLVSFSGASASKSVSAQKGATISFLYLDESGLISAKLGKDSGGTPVTDRQAAIEAVRAGTADDFIYIPKSPAREAVQVYGKDLGLFESGKYSAAATHMIALAVKEKVNNPELTALAAGRVSFSETMFKDGKVSGGIYAVIPPLLFLALFYLVILFLGNQILNSTVEEKENRVTEMILTSVNPSSLIIGKILGILATGAVQMLTVGVPAAVGFIFLRGRAGIPDVSLAALIPSPSSMIVGALLLTVGFILFAGALVAIGSMMPTAKDANGLFGAIVITMFVPLYAVPLILSDPGSPVVQVFTYFPLSAPVTAMLRNGLGSLSGGEAAFVITELFILGAAAIALAVKLFRHGSIQYTSKVRLRAAFTRRR</sequence>
<dbReference type="Proteomes" id="UP001589536">
    <property type="component" value="Unassembled WGS sequence"/>
</dbReference>
<dbReference type="RefSeq" id="WP_345044073.1">
    <property type="nucleotide sequence ID" value="NZ_BAABED010000001.1"/>
</dbReference>
<evidence type="ECO:0000256" key="5">
    <source>
        <dbReference type="ARBA" id="ARBA00023136"/>
    </source>
</evidence>